<feature type="domain" description="Protein kinase" evidence="7">
    <location>
        <begin position="3"/>
        <end position="260"/>
    </location>
</feature>
<keyword evidence="6" id="KW-0067">ATP-binding</keyword>
<dbReference type="EMBL" id="BTRK01000002">
    <property type="protein sequence ID" value="GMR35830.1"/>
    <property type="molecule type" value="Genomic_DNA"/>
</dbReference>
<dbReference type="SMART" id="SM00220">
    <property type="entry name" value="S_TKc"/>
    <property type="match status" value="1"/>
</dbReference>
<dbReference type="InterPro" id="IPR011009">
    <property type="entry name" value="Kinase-like_dom_sf"/>
</dbReference>
<keyword evidence="3" id="KW-0808">Transferase</keyword>
<organism evidence="8 9">
    <name type="scientific">Pristionchus mayeri</name>
    <dbReference type="NCBI Taxonomy" id="1317129"/>
    <lineage>
        <taxon>Eukaryota</taxon>
        <taxon>Metazoa</taxon>
        <taxon>Ecdysozoa</taxon>
        <taxon>Nematoda</taxon>
        <taxon>Chromadorea</taxon>
        <taxon>Rhabditida</taxon>
        <taxon>Rhabditina</taxon>
        <taxon>Diplogasteromorpha</taxon>
        <taxon>Diplogasteroidea</taxon>
        <taxon>Neodiplogasteridae</taxon>
        <taxon>Pristionchus</taxon>
    </lineage>
</organism>
<reference evidence="9" key="1">
    <citation type="submission" date="2022-10" db="EMBL/GenBank/DDBJ databases">
        <title>Genome assembly of Pristionchus species.</title>
        <authorList>
            <person name="Yoshida K."/>
            <person name="Sommer R.J."/>
        </authorList>
    </citation>
    <scope>NUCLEOTIDE SEQUENCE [LARGE SCALE GENOMIC DNA]</scope>
    <source>
        <strain evidence="9">RS5460</strain>
    </source>
</reference>
<keyword evidence="5" id="KW-0418">Kinase</keyword>
<dbReference type="InterPro" id="IPR008271">
    <property type="entry name" value="Ser/Thr_kinase_AS"/>
</dbReference>
<dbReference type="PROSITE" id="PS50011">
    <property type="entry name" value="PROTEIN_KINASE_DOM"/>
    <property type="match status" value="1"/>
</dbReference>
<dbReference type="InterPro" id="IPR045133">
    <property type="entry name" value="IRE1/2-like"/>
</dbReference>
<feature type="non-terminal residue" evidence="8">
    <location>
        <position position="274"/>
    </location>
</feature>
<keyword evidence="2" id="KW-0723">Serine/threonine-protein kinase</keyword>
<evidence type="ECO:0000256" key="5">
    <source>
        <dbReference type="ARBA" id="ARBA00022777"/>
    </source>
</evidence>
<dbReference type="GO" id="GO:0004674">
    <property type="term" value="F:protein serine/threonine kinase activity"/>
    <property type="evidence" value="ECO:0007669"/>
    <property type="project" value="UniProtKB-KW"/>
</dbReference>
<dbReference type="SUPFAM" id="SSF56112">
    <property type="entry name" value="Protein kinase-like (PK-like)"/>
    <property type="match status" value="1"/>
</dbReference>
<evidence type="ECO:0000256" key="3">
    <source>
        <dbReference type="ARBA" id="ARBA00022679"/>
    </source>
</evidence>
<evidence type="ECO:0000313" key="8">
    <source>
        <dbReference type="EMBL" id="GMR35830.1"/>
    </source>
</evidence>
<evidence type="ECO:0000256" key="4">
    <source>
        <dbReference type="ARBA" id="ARBA00022741"/>
    </source>
</evidence>
<dbReference type="Gene3D" id="1.10.510.10">
    <property type="entry name" value="Transferase(Phosphotransferase) domain 1"/>
    <property type="match status" value="1"/>
</dbReference>
<keyword evidence="9" id="KW-1185">Reference proteome</keyword>
<dbReference type="Gene3D" id="3.30.200.20">
    <property type="entry name" value="Phosphorylase Kinase, domain 1"/>
    <property type="match status" value="1"/>
</dbReference>
<dbReference type="GO" id="GO:0036498">
    <property type="term" value="P:IRE1-mediated unfolded protein response"/>
    <property type="evidence" value="ECO:0007669"/>
    <property type="project" value="TreeGrafter"/>
</dbReference>
<dbReference type="FunFam" id="3.30.200.20:FF:000077">
    <property type="entry name" value="Putative Serine/threonine-protein kinase/endoribonuclease IRE1"/>
    <property type="match status" value="1"/>
</dbReference>
<dbReference type="GO" id="GO:0004521">
    <property type="term" value="F:RNA endonuclease activity"/>
    <property type="evidence" value="ECO:0007669"/>
    <property type="project" value="InterPro"/>
</dbReference>
<dbReference type="GO" id="GO:1990604">
    <property type="term" value="C:IRE1-TRAF2-ASK1 complex"/>
    <property type="evidence" value="ECO:0007669"/>
    <property type="project" value="TreeGrafter"/>
</dbReference>
<dbReference type="PROSITE" id="PS00108">
    <property type="entry name" value="PROTEIN_KINASE_ST"/>
    <property type="match status" value="1"/>
</dbReference>
<dbReference type="GO" id="GO:0070059">
    <property type="term" value="P:intrinsic apoptotic signaling pathway in response to endoplasmic reticulum stress"/>
    <property type="evidence" value="ECO:0007669"/>
    <property type="project" value="TreeGrafter"/>
</dbReference>
<evidence type="ECO:0000256" key="2">
    <source>
        <dbReference type="ARBA" id="ARBA00022527"/>
    </source>
</evidence>
<dbReference type="GO" id="GO:0005524">
    <property type="term" value="F:ATP binding"/>
    <property type="evidence" value="ECO:0007669"/>
    <property type="project" value="UniProtKB-KW"/>
</dbReference>
<proteinExistence type="predicted"/>
<comment type="caution">
    <text evidence="8">The sequence shown here is derived from an EMBL/GenBank/DDBJ whole genome shotgun (WGS) entry which is preliminary data.</text>
</comment>
<protein>
    <recommendedName>
        <fullName evidence="1">non-specific serine/threonine protein kinase</fullName>
        <ecNumber evidence="1">2.7.11.1</ecNumber>
    </recommendedName>
</protein>
<evidence type="ECO:0000256" key="6">
    <source>
        <dbReference type="ARBA" id="ARBA00022840"/>
    </source>
</evidence>
<evidence type="ECO:0000259" key="7">
    <source>
        <dbReference type="PROSITE" id="PS50011"/>
    </source>
</evidence>
<dbReference type="PANTHER" id="PTHR13954">
    <property type="entry name" value="IRE1-RELATED"/>
    <property type="match status" value="1"/>
</dbReference>
<dbReference type="GO" id="GO:0051082">
    <property type="term" value="F:unfolded protein binding"/>
    <property type="evidence" value="ECO:0007669"/>
    <property type="project" value="TreeGrafter"/>
</dbReference>
<evidence type="ECO:0000256" key="1">
    <source>
        <dbReference type="ARBA" id="ARBA00012513"/>
    </source>
</evidence>
<accession>A0AAN4ZDR7</accession>
<dbReference type="AlphaFoldDB" id="A0AAN4ZDR7"/>
<keyword evidence="4" id="KW-0547">Nucleotide-binding</keyword>
<dbReference type="InterPro" id="IPR000719">
    <property type="entry name" value="Prot_kinase_dom"/>
</dbReference>
<dbReference type="EC" id="2.7.11.1" evidence="1"/>
<sequence length="274" mass="30799">VTFNLNDVLGYGSMGTTVYKGKLNDAREVAVKRVLNQNQIQIDREVKALIETDSHDNVIRYFDMESDSYFHYLTLELCIATLHDYVEKKSEIKESSVLAFAPVEILRQISKGLAHLHSKTIVHRDLKPENVLFCNRGGTMRAVISDFGLCKKHRPDMHSLSKGSGTVGTYGWTAPEALKGESTVDSYPMDIFSLGCIFYYVLTGGSHPFGDPILRTSHIYKGLYKLRGLKDESKRLIALTLSAFPASRPSAITILLHPLFWGMKEQLDFFCIVS</sequence>
<gene>
    <name evidence="8" type="ORF">PMAYCL1PPCAC_06025</name>
</gene>
<name>A0AAN4ZDR7_9BILA</name>
<feature type="non-terminal residue" evidence="8">
    <location>
        <position position="1"/>
    </location>
</feature>
<evidence type="ECO:0000313" key="9">
    <source>
        <dbReference type="Proteomes" id="UP001328107"/>
    </source>
</evidence>
<dbReference type="Proteomes" id="UP001328107">
    <property type="component" value="Unassembled WGS sequence"/>
</dbReference>
<dbReference type="PANTHER" id="PTHR13954:SF6">
    <property type="entry name" value="NON-SPECIFIC SERINE_THREONINE PROTEIN KINASE"/>
    <property type="match status" value="1"/>
</dbReference>
<dbReference type="Pfam" id="PF00069">
    <property type="entry name" value="Pkinase"/>
    <property type="match status" value="1"/>
</dbReference>